<evidence type="ECO:0000256" key="5">
    <source>
        <dbReference type="ARBA" id="ARBA00022475"/>
    </source>
</evidence>
<dbReference type="SUPFAM" id="SSF161098">
    <property type="entry name" value="MetI-like"/>
    <property type="match status" value="1"/>
</dbReference>
<feature type="transmembrane region" description="Helical" evidence="9">
    <location>
        <begin position="222"/>
        <end position="247"/>
    </location>
</feature>
<keyword evidence="10" id="KW-0997">Cell inner membrane</keyword>
<dbReference type="AlphaFoldDB" id="A0A238LCG6"/>
<dbReference type="OrthoDB" id="9815445at2"/>
<dbReference type="InterPro" id="IPR000515">
    <property type="entry name" value="MetI-like"/>
</dbReference>
<dbReference type="EMBL" id="FXZK01000002">
    <property type="protein sequence ID" value="SMY07318.1"/>
    <property type="molecule type" value="Genomic_DNA"/>
</dbReference>
<keyword evidence="13" id="KW-1185">Reference proteome</keyword>
<evidence type="ECO:0000256" key="10">
    <source>
        <dbReference type="RuleBase" id="RU363056"/>
    </source>
</evidence>
<evidence type="ECO:0000259" key="11">
    <source>
        <dbReference type="PROSITE" id="PS50928"/>
    </source>
</evidence>
<dbReference type="PANTHER" id="PTHR43744:SF8">
    <property type="entry name" value="SN-GLYCEROL-3-PHOSPHATE TRANSPORT SYSTEM PERMEASE PROTEIN UGPE"/>
    <property type="match status" value="1"/>
</dbReference>
<dbReference type="InterPro" id="IPR035906">
    <property type="entry name" value="MetI-like_sf"/>
</dbReference>
<dbReference type="CDD" id="cd06261">
    <property type="entry name" value="TM_PBP2"/>
    <property type="match status" value="1"/>
</dbReference>
<dbReference type="GO" id="GO:0005886">
    <property type="term" value="C:plasma membrane"/>
    <property type="evidence" value="ECO:0007669"/>
    <property type="project" value="UniProtKB-SubCell"/>
</dbReference>
<sequence>MFPRPIEKASPAWQYTYQGLLPLALIMWLLPLLAVAMFSMKPDADFTSGNYWTLPSYFAGFENYSTVFGTWQRTLDGCADNAWPLAFNNDAFCIFRFGWDYDGSDMVRYMFNSIMITIPTVIGVVALSSMTGFALGIYKFRSNLLIFFMFVAGNFVPFQILMVPVRDLTLDMGLYNTKTGLVLFHIAFQTGFATLFMRNFIRALPFELVEAARVEGIAEWRIYWFVVLPLLKPALAAMAVLIFTFIWNDFFWAVVLTQGAESQPVTAGITSFNAQYRAAYHLMSAGSIVAALPPVMMFFLMQKHFIAGLTLGAVK</sequence>
<comment type="subcellular location">
    <subcellularLocation>
        <location evidence="10">Cell inner membrane</location>
        <topology evidence="10">Multi-pass membrane protein</topology>
    </subcellularLocation>
    <subcellularLocation>
        <location evidence="1 9">Cell membrane</location>
        <topology evidence="1 9">Multi-pass membrane protein</topology>
    </subcellularLocation>
</comment>
<feature type="transmembrane region" description="Helical" evidence="9">
    <location>
        <begin position="20"/>
        <end position="40"/>
    </location>
</feature>
<feature type="transmembrane region" description="Helical" evidence="9">
    <location>
        <begin position="278"/>
        <end position="300"/>
    </location>
</feature>
<evidence type="ECO:0000256" key="1">
    <source>
        <dbReference type="ARBA" id="ARBA00004651"/>
    </source>
</evidence>
<dbReference type="GO" id="GO:0055085">
    <property type="term" value="P:transmembrane transport"/>
    <property type="evidence" value="ECO:0007669"/>
    <property type="project" value="InterPro"/>
</dbReference>
<organism evidence="12 13">
    <name type="scientific">Flavimaricola marinus</name>
    <dbReference type="NCBI Taxonomy" id="1819565"/>
    <lineage>
        <taxon>Bacteria</taxon>
        <taxon>Pseudomonadati</taxon>
        <taxon>Pseudomonadota</taxon>
        <taxon>Alphaproteobacteria</taxon>
        <taxon>Rhodobacterales</taxon>
        <taxon>Paracoccaceae</taxon>
        <taxon>Flavimaricola</taxon>
    </lineage>
</organism>
<gene>
    <name evidence="12" type="primary">araQ_2</name>
    <name evidence="10" type="synonym">ugpE</name>
    <name evidence="12" type="ORF">LOM8899_01451</name>
</gene>
<feature type="transmembrane region" description="Helical" evidence="9">
    <location>
        <begin position="109"/>
        <end position="137"/>
    </location>
</feature>
<evidence type="ECO:0000313" key="12">
    <source>
        <dbReference type="EMBL" id="SMY07318.1"/>
    </source>
</evidence>
<evidence type="ECO:0000256" key="7">
    <source>
        <dbReference type="ARBA" id="ARBA00022989"/>
    </source>
</evidence>
<keyword evidence="5 10" id="KW-1003">Cell membrane</keyword>
<evidence type="ECO:0000256" key="6">
    <source>
        <dbReference type="ARBA" id="ARBA00022692"/>
    </source>
</evidence>
<accession>A0A238LCG6</accession>
<keyword evidence="8 9" id="KW-0472">Membrane</keyword>
<proteinExistence type="inferred from homology"/>
<comment type="similarity">
    <text evidence="9">Belongs to the binding-protein-dependent transport system permease family.</text>
</comment>
<feature type="domain" description="ABC transmembrane type-1" evidence="11">
    <location>
        <begin position="110"/>
        <end position="301"/>
    </location>
</feature>
<dbReference type="RefSeq" id="WP_093991531.1">
    <property type="nucleotide sequence ID" value="NZ_FXZK01000002.1"/>
</dbReference>
<keyword evidence="7 9" id="KW-1133">Transmembrane helix</keyword>
<keyword evidence="4 9" id="KW-0813">Transport</keyword>
<keyword evidence="6 9" id="KW-0812">Transmembrane</keyword>
<feature type="transmembrane region" description="Helical" evidence="9">
    <location>
        <begin position="144"/>
        <end position="162"/>
    </location>
</feature>
<evidence type="ECO:0000256" key="4">
    <source>
        <dbReference type="ARBA" id="ARBA00022448"/>
    </source>
</evidence>
<evidence type="ECO:0000313" key="13">
    <source>
        <dbReference type="Proteomes" id="UP000201613"/>
    </source>
</evidence>
<comment type="function">
    <text evidence="10">Part of the ABC transporter complex UgpBAEC involved in sn-glycerol-3-phosphate (G3P) import. Probably responsible for the translocation of the substrate across the membrane.</text>
</comment>
<dbReference type="Gene3D" id="1.10.3720.10">
    <property type="entry name" value="MetI-like"/>
    <property type="match status" value="1"/>
</dbReference>
<protein>
    <recommendedName>
        <fullName evidence="3 10">sn-glycerol-3-phosphate transport system permease protein UgpE</fullName>
    </recommendedName>
</protein>
<comment type="subunit">
    <text evidence="2 10">The complex is composed of two ATP-binding proteins (UgpC), two transmembrane proteins (UgpA and UgpE) and a solute-binding protein (UgpB).</text>
</comment>
<reference evidence="12 13" key="1">
    <citation type="submission" date="2017-05" db="EMBL/GenBank/DDBJ databases">
        <authorList>
            <person name="Song R."/>
            <person name="Chenine A.L."/>
            <person name="Ruprecht R.M."/>
        </authorList>
    </citation>
    <scope>NUCLEOTIDE SEQUENCE [LARGE SCALE GENOMIC DNA]</scope>
    <source>
        <strain evidence="12 13">CECT 8899</strain>
    </source>
</reference>
<evidence type="ECO:0000256" key="8">
    <source>
        <dbReference type="ARBA" id="ARBA00023136"/>
    </source>
</evidence>
<dbReference type="PROSITE" id="PS50928">
    <property type="entry name" value="ABC_TM1"/>
    <property type="match status" value="1"/>
</dbReference>
<dbReference type="PANTHER" id="PTHR43744">
    <property type="entry name" value="ABC TRANSPORTER PERMEASE PROTEIN MG189-RELATED-RELATED"/>
    <property type="match status" value="1"/>
</dbReference>
<name>A0A238LCG6_9RHOB</name>
<evidence type="ECO:0000256" key="3">
    <source>
        <dbReference type="ARBA" id="ARBA00020515"/>
    </source>
</evidence>
<evidence type="ECO:0000256" key="2">
    <source>
        <dbReference type="ARBA" id="ARBA00011557"/>
    </source>
</evidence>
<feature type="transmembrane region" description="Helical" evidence="9">
    <location>
        <begin position="182"/>
        <end position="201"/>
    </location>
</feature>
<dbReference type="Proteomes" id="UP000201613">
    <property type="component" value="Unassembled WGS sequence"/>
</dbReference>
<dbReference type="Pfam" id="PF00528">
    <property type="entry name" value="BPD_transp_1"/>
    <property type="match status" value="1"/>
</dbReference>
<evidence type="ECO:0000256" key="9">
    <source>
        <dbReference type="RuleBase" id="RU363032"/>
    </source>
</evidence>